<protein>
    <submittedName>
        <fullName evidence="6">Endoglucanase</fullName>
    </submittedName>
</protein>
<dbReference type="InterPro" id="IPR017853">
    <property type="entry name" value="GH"/>
</dbReference>
<dbReference type="RefSeq" id="WP_069292480.1">
    <property type="nucleotide sequence ID" value="NZ_CP140110.1"/>
</dbReference>
<evidence type="ECO:0000259" key="5">
    <source>
        <dbReference type="Pfam" id="PF00150"/>
    </source>
</evidence>
<dbReference type="GO" id="GO:0009251">
    <property type="term" value="P:glucan catabolic process"/>
    <property type="evidence" value="ECO:0007669"/>
    <property type="project" value="TreeGrafter"/>
</dbReference>
<dbReference type="EMBL" id="LWAF01000002">
    <property type="protein sequence ID" value="ODN31056.1"/>
    <property type="molecule type" value="Genomic_DNA"/>
</dbReference>
<dbReference type="PANTHER" id="PTHR31297:SF17">
    <property type="entry name" value="ENDOGLUCANASE"/>
    <property type="match status" value="1"/>
</dbReference>
<evidence type="ECO:0000313" key="7">
    <source>
        <dbReference type="Proteomes" id="UP000094570"/>
    </source>
</evidence>
<dbReference type="InterPro" id="IPR050386">
    <property type="entry name" value="Glycosyl_hydrolase_5"/>
</dbReference>
<proteinExistence type="inferred from homology"/>
<name>A0A1E3G437_9BACT</name>
<organism evidence="6 7">
    <name type="scientific">Fervidobacterium thailandense</name>
    <dbReference type="NCBI Taxonomy" id="1008305"/>
    <lineage>
        <taxon>Bacteria</taxon>
        <taxon>Thermotogati</taxon>
        <taxon>Thermotogota</taxon>
        <taxon>Thermotogae</taxon>
        <taxon>Thermotogales</taxon>
        <taxon>Fervidobacteriaceae</taxon>
        <taxon>Fervidobacterium</taxon>
    </lineage>
</organism>
<dbReference type="Pfam" id="PF00150">
    <property type="entry name" value="Cellulase"/>
    <property type="match status" value="1"/>
</dbReference>
<keyword evidence="1" id="KW-0732">Signal</keyword>
<keyword evidence="3 4" id="KW-0326">Glycosidase</keyword>
<dbReference type="InterPro" id="IPR001547">
    <property type="entry name" value="Glyco_hydro_5"/>
</dbReference>
<evidence type="ECO:0000256" key="3">
    <source>
        <dbReference type="ARBA" id="ARBA00023295"/>
    </source>
</evidence>
<dbReference type="STRING" id="1008305.A4H02_01940"/>
<sequence length="338" mass="39150">MWRVGVFAIGVITLALLSGVGCEREKVENKAFDFNKAIGKGVNIGNALEAPFEGAWGVIIEDEYFKIIKERGFSSVRIPIRWSAHVSKNPPHTIDENFFKRVQHVVNKALENGLVVIINTHHFEELYEDPDRYGDVLVSIWEQVSKRFKDYPERLYFEIYNEPARNLTPSKWNELYPRVLKVIRKYNPTRPVIVDAPNWAHYSAVEYLKLINDPFIIVSFHYYEPFNFTHQGAEWVSPSPPLGTKWMGTDAEVAEMRKHFQFVHEWAKRNNVPIFLGEFGAYGKADMESRVRWTATVRQLAEEFGFSMAYWEFCAGFGLYDRIEGKWIEPLTTAAVGK</sequence>
<keyword evidence="7" id="KW-1185">Reference proteome</keyword>
<evidence type="ECO:0000256" key="4">
    <source>
        <dbReference type="RuleBase" id="RU361153"/>
    </source>
</evidence>
<dbReference type="PROSITE" id="PS51257">
    <property type="entry name" value="PROKAR_LIPOPROTEIN"/>
    <property type="match status" value="1"/>
</dbReference>
<reference evidence="7" key="1">
    <citation type="submission" date="2016-04" db="EMBL/GenBank/DDBJ databases">
        <title>The genome sequence project of a novel Fervidobacterium isolate from a hot spring in Thailand.</title>
        <authorList>
            <person name="Gonzalez J.M."/>
            <person name="Cuecas A."/>
            <person name="Kanoksilapatham W."/>
        </authorList>
    </citation>
    <scope>NUCLEOTIDE SEQUENCE [LARGE SCALE GENOMIC DNA]</scope>
    <source>
        <strain evidence="7">FC2004</strain>
    </source>
</reference>
<keyword evidence="2 4" id="KW-0378">Hydrolase</keyword>
<dbReference type="OrthoDB" id="9800475at2"/>
<dbReference type="Proteomes" id="UP000094570">
    <property type="component" value="Unassembled WGS sequence"/>
</dbReference>
<dbReference type="AlphaFoldDB" id="A0A1E3G437"/>
<dbReference type="GO" id="GO:0009986">
    <property type="term" value="C:cell surface"/>
    <property type="evidence" value="ECO:0007669"/>
    <property type="project" value="TreeGrafter"/>
</dbReference>
<comment type="caution">
    <text evidence="6">The sequence shown here is derived from an EMBL/GenBank/DDBJ whole genome shotgun (WGS) entry which is preliminary data.</text>
</comment>
<accession>A0A1E3G437</accession>
<comment type="similarity">
    <text evidence="4">Belongs to the glycosyl hydrolase 5 (cellulase A) family.</text>
</comment>
<dbReference type="SUPFAM" id="SSF51445">
    <property type="entry name" value="(Trans)glycosidases"/>
    <property type="match status" value="1"/>
</dbReference>
<evidence type="ECO:0000313" key="6">
    <source>
        <dbReference type="EMBL" id="ODN31056.1"/>
    </source>
</evidence>
<evidence type="ECO:0000256" key="1">
    <source>
        <dbReference type="ARBA" id="ARBA00022729"/>
    </source>
</evidence>
<dbReference type="PANTHER" id="PTHR31297">
    <property type="entry name" value="GLUCAN ENDO-1,6-BETA-GLUCOSIDASE B"/>
    <property type="match status" value="1"/>
</dbReference>
<dbReference type="Gene3D" id="3.20.20.80">
    <property type="entry name" value="Glycosidases"/>
    <property type="match status" value="1"/>
</dbReference>
<dbReference type="GO" id="GO:0008422">
    <property type="term" value="F:beta-glucosidase activity"/>
    <property type="evidence" value="ECO:0007669"/>
    <property type="project" value="TreeGrafter"/>
</dbReference>
<dbReference type="GO" id="GO:0005576">
    <property type="term" value="C:extracellular region"/>
    <property type="evidence" value="ECO:0007669"/>
    <property type="project" value="TreeGrafter"/>
</dbReference>
<evidence type="ECO:0000256" key="2">
    <source>
        <dbReference type="ARBA" id="ARBA00022801"/>
    </source>
</evidence>
<gene>
    <name evidence="6" type="ORF">A4H02_01940</name>
</gene>
<feature type="domain" description="Glycoside hydrolase family 5" evidence="5">
    <location>
        <begin position="52"/>
        <end position="314"/>
    </location>
</feature>